<evidence type="ECO:0000313" key="7">
    <source>
        <dbReference type="Proteomes" id="UP000214646"/>
    </source>
</evidence>
<accession>A0A225DLB3</accession>
<dbReference type="Gene3D" id="1.10.357.10">
    <property type="entry name" value="Tetracycline Repressor, domain 2"/>
    <property type="match status" value="1"/>
</dbReference>
<dbReference type="AlphaFoldDB" id="A0A225DLB3"/>
<evidence type="ECO:0000256" key="1">
    <source>
        <dbReference type="ARBA" id="ARBA00023015"/>
    </source>
</evidence>
<dbReference type="InterPro" id="IPR036271">
    <property type="entry name" value="Tet_transcr_reg_TetR-rel_C_sf"/>
</dbReference>
<comment type="caution">
    <text evidence="6">The sequence shown here is derived from an EMBL/GenBank/DDBJ whole genome shotgun (WGS) entry which is preliminary data.</text>
</comment>
<keyword evidence="1" id="KW-0805">Transcription regulation</keyword>
<dbReference type="PROSITE" id="PS50977">
    <property type="entry name" value="HTH_TETR_2"/>
    <property type="match status" value="1"/>
</dbReference>
<evidence type="ECO:0000256" key="3">
    <source>
        <dbReference type="ARBA" id="ARBA00023163"/>
    </source>
</evidence>
<organism evidence="6 7">
    <name type="scientific">Fimbriiglobus ruber</name>
    <dbReference type="NCBI Taxonomy" id="1908690"/>
    <lineage>
        <taxon>Bacteria</taxon>
        <taxon>Pseudomonadati</taxon>
        <taxon>Planctomycetota</taxon>
        <taxon>Planctomycetia</taxon>
        <taxon>Gemmatales</taxon>
        <taxon>Gemmataceae</taxon>
        <taxon>Fimbriiglobus</taxon>
    </lineage>
</organism>
<reference evidence="7" key="1">
    <citation type="submission" date="2017-06" db="EMBL/GenBank/DDBJ databases">
        <title>Genome analysis of Fimbriiglobus ruber SP5, the first member of the order Planctomycetales with confirmed chitinolytic capability.</title>
        <authorList>
            <person name="Ravin N.V."/>
            <person name="Rakitin A.L."/>
            <person name="Ivanova A.A."/>
            <person name="Beletsky A.V."/>
            <person name="Kulichevskaya I.S."/>
            <person name="Mardanov A.V."/>
            <person name="Dedysh S.N."/>
        </authorList>
    </citation>
    <scope>NUCLEOTIDE SEQUENCE [LARGE SCALE GENOMIC DNA]</scope>
    <source>
        <strain evidence="7">SP5</strain>
    </source>
</reference>
<dbReference type="SUPFAM" id="SSF46689">
    <property type="entry name" value="Homeodomain-like"/>
    <property type="match status" value="1"/>
</dbReference>
<sequence length="190" mass="20350">MKVSREQAAKNRERILDVAAKLFREQGFQETGVDALMKSAGLTHGGFYGHFASKDDLMAEICSRTLARSRERWEALVERGGDAPLSAVAAHYLSHTHRDNPGDGCLVSALGTEAGRGSEAVRHAFTNGLRGLVEILERHTPAESDAAARSEALNIMASLVGAVVLARAVDDRALSDEILAAVMRSLPAES</sequence>
<evidence type="ECO:0000259" key="5">
    <source>
        <dbReference type="PROSITE" id="PS50977"/>
    </source>
</evidence>
<dbReference type="InterPro" id="IPR001647">
    <property type="entry name" value="HTH_TetR"/>
</dbReference>
<dbReference type="GO" id="GO:0003677">
    <property type="term" value="F:DNA binding"/>
    <property type="evidence" value="ECO:0007669"/>
    <property type="project" value="UniProtKB-UniRule"/>
</dbReference>
<dbReference type="OrthoDB" id="9814200at2"/>
<keyword evidence="2 4" id="KW-0238">DNA-binding</keyword>
<gene>
    <name evidence="6" type="ORF">FRUB_03851</name>
</gene>
<dbReference type="InterPro" id="IPR009057">
    <property type="entry name" value="Homeodomain-like_sf"/>
</dbReference>
<dbReference type="PANTHER" id="PTHR47506">
    <property type="entry name" value="TRANSCRIPTIONAL REGULATORY PROTEIN"/>
    <property type="match status" value="1"/>
</dbReference>
<feature type="domain" description="HTH tetR-type" evidence="5">
    <location>
        <begin position="9"/>
        <end position="69"/>
    </location>
</feature>
<dbReference type="PRINTS" id="PR00455">
    <property type="entry name" value="HTHTETR"/>
</dbReference>
<dbReference type="Gene3D" id="1.10.10.60">
    <property type="entry name" value="Homeodomain-like"/>
    <property type="match status" value="1"/>
</dbReference>
<evidence type="ECO:0000313" key="6">
    <source>
        <dbReference type="EMBL" id="OWK41773.1"/>
    </source>
</evidence>
<feature type="DNA-binding region" description="H-T-H motif" evidence="4">
    <location>
        <begin position="32"/>
        <end position="51"/>
    </location>
</feature>
<evidence type="ECO:0000256" key="4">
    <source>
        <dbReference type="PROSITE-ProRule" id="PRU00335"/>
    </source>
</evidence>
<dbReference type="RefSeq" id="WP_088255025.1">
    <property type="nucleotide sequence ID" value="NZ_NIDE01000005.1"/>
</dbReference>
<proteinExistence type="predicted"/>
<dbReference type="Pfam" id="PF00440">
    <property type="entry name" value="TetR_N"/>
    <property type="match status" value="1"/>
</dbReference>
<dbReference type="EMBL" id="NIDE01000005">
    <property type="protein sequence ID" value="OWK41773.1"/>
    <property type="molecule type" value="Genomic_DNA"/>
</dbReference>
<keyword evidence="7" id="KW-1185">Reference proteome</keyword>
<protein>
    <submittedName>
        <fullName evidence="6">Transcriptional regulator, TetR family</fullName>
    </submittedName>
</protein>
<dbReference type="PANTHER" id="PTHR47506:SF7">
    <property type="entry name" value="TRANSCRIPTIONAL REGULATORY PROTEIN"/>
    <property type="match status" value="1"/>
</dbReference>
<keyword evidence="3" id="KW-0804">Transcription</keyword>
<name>A0A225DLB3_9BACT</name>
<dbReference type="SUPFAM" id="SSF48498">
    <property type="entry name" value="Tetracyclin repressor-like, C-terminal domain"/>
    <property type="match status" value="1"/>
</dbReference>
<dbReference type="Proteomes" id="UP000214646">
    <property type="component" value="Unassembled WGS sequence"/>
</dbReference>
<evidence type="ECO:0000256" key="2">
    <source>
        <dbReference type="ARBA" id="ARBA00023125"/>
    </source>
</evidence>